<dbReference type="Gene3D" id="1.20.900.10">
    <property type="entry name" value="Dbl homology (DH) domain"/>
    <property type="match status" value="1"/>
</dbReference>
<reference evidence="2 3" key="1">
    <citation type="submission" date="2021-06" db="EMBL/GenBank/DDBJ databases">
        <authorList>
            <person name="Palmer J.M."/>
        </authorList>
    </citation>
    <scope>NUCLEOTIDE SEQUENCE [LARGE SCALE GENOMIC DNA]</scope>
    <source>
        <strain evidence="2 3">GA_2019</strain>
        <tissue evidence="2">Muscle</tissue>
    </source>
</reference>
<dbReference type="PANTHER" id="PTHR12845:SF7">
    <property type="entry name" value="RHO GUANINE NUCLEOTIDE EXCHANGE FACTOR 15"/>
    <property type="match status" value="1"/>
</dbReference>
<dbReference type="PANTHER" id="PTHR12845">
    <property type="entry name" value="GUANINE NUCLEOTIDE EXCHANGE FACTOR"/>
    <property type="match status" value="1"/>
</dbReference>
<evidence type="ECO:0000313" key="2">
    <source>
        <dbReference type="EMBL" id="MEQ2161012.1"/>
    </source>
</evidence>
<evidence type="ECO:0000259" key="1">
    <source>
        <dbReference type="PROSITE" id="PS50010"/>
    </source>
</evidence>
<dbReference type="Pfam" id="PF00621">
    <property type="entry name" value="RhoGEF"/>
    <property type="match status" value="1"/>
</dbReference>
<dbReference type="InterPro" id="IPR035899">
    <property type="entry name" value="DBL_dom_sf"/>
</dbReference>
<dbReference type="SUPFAM" id="SSF48065">
    <property type="entry name" value="DBL homology domain (DH-domain)"/>
    <property type="match status" value="1"/>
</dbReference>
<dbReference type="PROSITE" id="PS50010">
    <property type="entry name" value="DH_2"/>
    <property type="match status" value="1"/>
</dbReference>
<accession>A0ABV0MPI4</accession>
<organism evidence="2 3">
    <name type="scientific">Goodea atripinnis</name>
    <dbReference type="NCBI Taxonomy" id="208336"/>
    <lineage>
        <taxon>Eukaryota</taxon>
        <taxon>Metazoa</taxon>
        <taxon>Chordata</taxon>
        <taxon>Craniata</taxon>
        <taxon>Vertebrata</taxon>
        <taxon>Euteleostomi</taxon>
        <taxon>Actinopterygii</taxon>
        <taxon>Neopterygii</taxon>
        <taxon>Teleostei</taxon>
        <taxon>Neoteleostei</taxon>
        <taxon>Acanthomorphata</taxon>
        <taxon>Ovalentaria</taxon>
        <taxon>Atherinomorphae</taxon>
        <taxon>Cyprinodontiformes</taxon>
        <taxon>Goodeidae</taxon>
        <taxon>Goodea</taxon>
    </lineage>
</organism>
<protein>
    <recommendedName>
        <fullName evidence="1">DH domain-containing protein</fullName>
    </recommendedName>
</protein>
<keyword evidence="3" id="KW-1185">Reference proteome</keyword>
<dbReference type="EMBL" id="JAHRIO010010237">
    <property type="protein sequence ID" value="MEQ2161012.1"/>
    <property type="molecule type" value="Genomic_DNA"/>
</dbReference>
<gene>
    <name evidence="2" type="ORF">GOODEAATRI_005325</name>
</gene>
<name>A0ABV0MPI4_9TELE</name>
<dbReference type="Proteomes" id="UP001476798">
    <property type="component" value="Unassembled WGS sequence"/>
</dbReference>
<sequence>MFEVLTSEASYLRSLRVLTEHFMENRELGETLIISDKKTLFSNITKVREVSERFLKDLEDHIFKEIMFPDICNILNYHAQHNFAAYIDYIRNQSYQEKTYSRLMKTNEQFATVINRLQELPQCHRLPFISFLLLPFQRITRIKMLIEAQPLDECFGGAAYENCFNLVMLENHQGRMMERILKAPSK</sequence>
<dbReference type="SMART" id="SM00325">
    <property type="entry name" value="RhoGEF"/>
    <property type="match status" value="1"/>
</dbReference>
<dbReference type="InterPro" id="IPR047271">
    <property type="entry name" value="Ephexin-like"/>
</dbReference>
<feature type="domain" description="DH" evidence="1">
    <location>
        <begin position="1"/>
        <end position="147"/>
    </location>
</feature>
<proteinExistence type="predicted"/>
<evidence type="ECO:0000313" key="3">
    <source>
        <dbReference type="Proteomes" id="UP001476798"/>
    </source>
</evidence>
<dbReference type="InterPro" id="IPR000219">
    <property type="entry name" value="DH_dom"/>
</dbReference>
<comment type="caution">
    <text evidence="2">The sequence shown here is derived from an EMBL/GenBank/DDBJ whole genome shotgun (WGS) entry which is preliminary data.</text>
</comment>